<evidence type="ECO:0000313" key="5">
    <source>
        <dbReference type="EMBL" id="ACV62995.1"/>
    </source>
</evidence>
<name>C8VZL7_DESAS</name>
<feature type="domain" description="Type I restriction modification DNA specificity" evidence="4">
    <location>
        <begin position="30"/>
        <end position="129"/>
    </location>
</feature>
<evidence type="ECO:0000256" key="3">
    <source>
        <dbReference type="ARBA" id="ARBA00023125"/>
    </source>
</evidence>
<dbReference type="eggNOG" id="COG0732">
    <property type="taxonomic scope" value="Bacteria"/>
</dbReference>
<evidence type="ECO:0000259" key="4">
    <source>
        <dbReference type="Pfam" id="PF01420"/>
    </source>
</evidence>
<dbReference type="Pfam" id="PF01420">
    <property type="entry name" value="Methylase_S"/>
    <property type="match status" value="1"/>
</dbReference>
<reference evidence="5 6" key="1">
    <citation type="journal article" date="2009" name="Stand. Genomic Sci.">
        <title>Complete genome sequence of Desulfotomaculum acetoxidans type strain (5575).</title>
        <authorList>
            <person name="Spring S."/>
            <person name="Lapidus A."/>
            <person name="Schroder M."/>
            <person name="Gleim D."/>
            <person name="Sims D."/>
            <person name="Meincke L."/>
            <person name="Glavina Del Rio T."/>
            <person name="Tice H."/>
            <person name="Copeland A."/>
            <person name="Cheng J.F."/>
            <person name="Lucas S."/>
            <person name="Chen F."/>
            <person name="Nolan M."/>
            <person name="Bruce D."/>
            <person name="Goodwin L."/>
            <person name="Pitluck S."/>
            <person name="Ivanova N."/>
            <person name="Mavromatis K."/>
            <person name="Mikhailova N."/>
            <person name="Pati A."/>
            <person name="Chen A."/>
            <person name="Palaniappan K."/>
            <person name="Land M."/>
            <person name="Hauser L."/>
            <person name="Chang Y.J."/>
            <person name="Jeffries C.D."/>
            <person name="Chain P."/>
            <person name="Saunders E."/>
            <person name="Brettin T."/>
            <person name="Detter J.C."/>
            <person name="Goker M."/>
            <person name="Bristow J."/>
            <person name="Eisen J.A."/>
            <person name="Markowitz V."/>
            <person name="Hugenholtz P."/>
            <person name="Kyrpides N.C."/>
            <person name="Klenk H.P."/>
            <person name="Han C."/>
        </authorList>
    </citation>
    <scope>NUCLEOTIDE SEQUENCE [LARGE SCALE GENOMIC DNA]</scope>
    <source>
        <strain evidence="6">ATCC 49208 / DSM 771 / VKM B-1644</strain>
    </source>
</reference>
<dbReference type="STRING" id="485916.Dtox_2173"/>
<dbReference type="RefSeq" id="WP_015757699.1">
    <property type="nucleotide sequence ID" value="NC_013216.1"/>
</dbReference>
<keyword evidence="6" id="KW-1185">Reference proteome</keyword>
<evidence type="ECO:0000256" key="1">
    <source>
        <dbReference type="ARBA" id="ARBA00010923"/>
    </source>
</evidence>
<evidence type="ECO:0000256" key="2">
    <source>
        <dbReference type="ARBA" id="ARBA00022747"/>
    </source>
</evidence>
<dbReference type="HOGENOM" id="CLU_1515525_0_0_9"/>
<keyword evidence="3" id="KW-0238">DNA-binding</keyword>
<protein>
    <recommendedName>
        <fullName evidence="4">Type I restriction modification DNA specificity domain-containing protein</fullName>
    </recommendedName>
</protein>
<dbReference type="InterPro" id="IPR000055">
    <property type="entry name" value="Restrct_endonuc_typeI_TRD"/>
</dbReference>
<evidence type="ECO:0000313" key="6">
    <source>
        <dbReference type="Proteomes" id="UP000002217"/>
    </source>
</evidence>
<dbReference type="SUPFAM" id="SSF116734">
    <property type="entry name" value="DNA methylase specificity domain"/>
    <property type="match status" value="1"/>
</dbReference>
<dbReference type="OrthoDB" id="9811611at2"/>
<dbReference type="InterPro" id="IPR044946">
    <property type="entry name" value="Restrct_endonuc_typeI_TRD_sf"/>
</dbReference>
<dbReference type="GO" id="GO:0003677">
    <property type="term" value="F:DNA binding"/>
    <property type="evidence" value="ECO:0007669"/>
    <property type="project" value="UniProtKB-KW"/>
</dbReference>
<accession>C8VZL7</accession>
<proteinExistence type="inferred from homology"/>
<dbReference type="GO" id="GO:0009307">
    <property type="term" value="P:DNA restriction-modification system"/>
    <property type="evidence" value="ECO:0007669"/>
    <property type="project" value="UniProtKB-KW"/>
</dbReference>
<dbReference type="Gene3D" id="3.90.220.20">
    <property type="entry name" value="DNA methylase specificity domains"/>
    <property type="match status" value="1"/>
</dbReference>
<dbReference type="AlphaFoldDB" id="C8VZL7"/>
<sequence>MPELERKTGLKNFENVRWVPVVMMKLINNQPNTGEILFSKDGSPGIAYYIDEKPIKMIPSGGILRLTVKTDCILPEYLTLVLNSFVIRQQMKRDVGGSIILHWRFEQIKNVLIPIVEEYIQRQIKEKVKKAFEPRKKALVILDLARRSIENAIETNENNAISWLNAEVDKLGVNLNG</sequence>
<organism evidence="5 6">
    <name type="scientific">Desulfofarcimen acetoxidans (strain ATCC 49208 / DSM 771 / KCTC 5769 / VKM B-1644 / 5575)</name>
    <name type="common">Desulfotomaculum acetoxidans</name>
    <dbReference type="NCBI Taxonomy" id="485916"/>
    <lineage>
        <taxon>Bacteria</taxon>
        <taxon>Bacillati</taxon>
        <taxon>Bacillota</taxon>
        <taxon>Clostridia</taxon>
        <taxon>Eubacteriales</taxon>
        <taxon>Peptococcaceae</taxon>
        <taxon>Desulfofarcimen</taxon>
    </lineage>
</organism>
<comment type="similarity">
    <text evidence="1">Belongs to the type-I restriction system S methylase family.</text>
</comment>
<dbReference type="EMBL" id="CP001720">
    <property type="protein sequence ID" value="ACV62995.1"/>
    <property type="molecule type" value="Genomic_DNA"/>
</dbReference>
<gene>
    <name evidence="5" type="ordered locus">Dtox_2173</name>
</gene>
<dbReference type="Proteomes" id="UP000002217">
    <property type="component" value="Chromosome"/>
</dbReference>
<dbReference type="KEGG" id="dae:Dtox_2173"/>
<keyword evidence="2" id="KW-0680">Restriction system</keyword>